<evidence type="ECO:0000256" key="9">
    <source>
        <dbReference type="SAM" id="SignalP"/>
    </source>
</evidence>
<evidence type="ECO:0000256" key="1">
    <source>
        <dbReference type="ARBA" id="ARBA00004613"/>
    </source>
</evidence>
<feature type="signal peptide" evidence="9">
    <location>
        <begin position="1"/>
        <end position="20"/>
    </location>
</feature>
<keyword evidence="8" id="KW-0044">Antibiotic</keyword>
<feature type="domain" description="Reelin" evidence="10">
    <location>
        <begin position="30"/>
        <end position="145"/>
    </location>
</feature>
<dbReference type="PANTHER" id="PTHR45828:SF9">
    <property type="entry name" value="CELL WALL INTEGRITY AND STRESS RESPONSE COMPONENT 4-LIKE-RELATED"/>
    <property type="match status" value="1"/>
</dbReference>
<evidence type="ECO:0000256" key="3">
    <source>
        <dbReference type="ARBA" id="ARBA00022525"/>
    </source>
</evidence>
<dbReference type="EMBL" id="JAFNEN010000297">
    <property type="protein sequence ID" value="KAG8186542.1"/>
    <property type="molecule type" value="Genomic_DNA"/>
</dbReference>
<comment type="similarity">
    <text evidence="2">Belongs to the insect defense protein family.</text>
</comment>
<reference evidence="11 12" key="1">
    <citation type="journal article" date="2022" name="Nat. Ecol. Evol.">
        <title>A masculinizing supergene underlies an exaggerated male reproductive morph in a spider.</title>
        <authorList>
            <person name="Hendrickx F."/>
            <person name="De Corte Z."/>
            <person name="Sonet G."/>
            <person name="Van Belleghem S.M."/>
            <person name="Kostlbacher S."/>
            <person name="Vangestel C."/>
        </authorList>
    </citation>
    <scope>NUCLEOTIDE SEQUENCE [LARGE SCALE GENOMIC DNA]</scope>
    <source>
        <strain evidence="11">W744_W776</strain>
    </source>
</reference>
<evidence type="ECO:0000313" key="12">
    <source>
        <dbReference type="Proteomes" id="UP000827092"/>
    </source>
</evidence>
<keyword evidence="5" id="KW-0399">Innate immunity</keyword>
<feature type="chain" id="PRO_5043876889" description="Reelin domain-containing protein" evidence="9">
    <location>
        <begin position="21"/>
        <end position="169"/>
    </location>
</feature>
<dbReference type="Gene3D" id="2.60.40.4060">
    <property type="entry name" value="Reeler domain"/>
    <property type="match status" value="1"/>
</dbReference>
<keyword evidence="4" id="KW-0929">Antimicrobial</keyword>
<evidence type="ECO:0000256" key="5">
    <source>
        <dbReference type="ARBA" id="ARBA00022588"/>
    </source>
</evidence>
<evidence type="ECO:0000256" key="4">
    <source>
        <dbReference type="ARBA" id="ARBA00022529"/>
    </source>
</evidence>
<dbReference type="CDD" id="cd08544">
    <property type="entry name" value="Reeler"/>
    <property type="match status" value="1"/>
</dbReference>
<organism evidence="11 12">
    <name type="scientific">Oedothorax gibbosus</name>
    <dbReference type="NCBI Taxonomy" id="931172"/>
    <lineage>
        <taxon>Eukaryota</taxon>
        <taxon>Metazoa</taxon>
        <taxon>Ecdysozoa</taxon>
        <taxon>Arthropoda</taxon>
        <taxon>Chelicerata</taxon>
        <taxon>Arachnida</taxon>
        <taxon>Araneae</taxon>
        <taxon>Araneomorphae</taxon>
        <taxon>Entelegynae</taxon>
        <taxon>Araneoidea</taxon>
        <taxon>Linyphiidae</taxon>
        <taxon>Erigoninae</taxon>
        <taxon>Oedothorax</taxon>
    </lineage>
</organism>
<evidence type="ECO:0000256" key="6">
    <source>
        <dbReference type="ARBA" id="ARBA00022729"/>
    </source>
</evidence>
<accession>A0AAV6URS2</accession>
<comment type="caution">
    <text evidence="11">The sequence shown here is derived from an EMBL/GenBank/DDBJ whole genome shotgun (WGS) entry which is preliminary data.</text>
</comment>
<dbReference type="Pfam" id="PF02014">
    <property type="entry name" value="Reeler"/>
    <property type="match status" value="1"/>
</dbReference>
<evidence type="ECO:0000256" key="7">
    <source>
        <dbReference type="ARBA" id="ARBA00022859"/>
    </source>
</evidence>
<dbReference type="GO" id="GO:0045087">
    <property type="term" value="P:innate immune response"/>
    <property type="evidence" value="ECO:0007669"/>
    <property type="project" value="UniProtKB-KW"/>
</dbReference>
<dbReference type="AlphaFoldDB" id="A0AAV6URS2"/>
<evidence type="ECO:0000256" key="2">
    <source>
        <dbReference type="ARBA" id="ARBA00008501"/>
    </source>
</evidence>
<keyword evidence="3" id="KW-0964">Secreted</keyword>
<evidence type="ECO:0000313" key="11">
    <source>
        <dbReference type="EMBL" id="KAG8186542.1"/>
    </source>
</evidence>
<protein>
    <recommendedName>
        <fullName evidence="10">Reelin domain-containing protein</fullName>
    </recommendedName>
</protein>
<keyword evidence="12" id="KW-1185">Reference proteome</keyword>
<dbReference type="InterPro" id="IPR002861">
    <property type="entry name" value="Reeler_dom"/>
</dbReference>
<proteinExistence type="inferred from homology"/>
<dbReference type="InterPro" id="IPR051237">
    <property type="entry name" value="Ferric-chelate_Red/DefProt"/>
</dbReference>
<dbReference type="GO" id="GO:0005576">
    <property type="term" value="C:extracellular region"/>
    <property type="evidence" value="ECO:0007669"/>
    <property type="project" value="UniProtKB-SubCell"/>
</dbReference>
<dbReference type="GO" id="GO:0016020">
    <property type="term" value="C:membrane"/>
    <property type="evidence" value="ECO:0007669"/>
    <property type="project" value="TreeGrafter"/>
</dbReference>
<dbReference type="PANTHER" id="PTHR45828">
    <property type="entry name" value="CYTOCHROME B561/FERRIC REDUCTASE TRANSMEMBRANE"/>
    <property type="match status" value="1"/>
</dbReference>
<name>A0AAV6URS2_9ARAC</name>
<dbReference type="GO" id="GO:0042742">
    <property type="term" value="P:defense response to bacterium"/>
    <property type="evidence" value="ECO:0007669"/>
    <property type="project" value="UniProtKB-KW"/>
</dbReference>
<sequence>MRTFMYFVLCVFLNAPYSTGFHSGAPVEACDSMLPRHLHTSAKPGEDSPFIFTASAGSFHPDSKRRKIKVKIRGAPFKGFFVVALNADTHERLGEFLSARGMEPVPCSAVTHSDGRPKVMASMVWQPPPDMKRGEVIFACTIFTKLESERGYEFTNGDIYGPLLSSFTS</sequence>
<keyword evidence="7" id="KW-0391">Immunity</keyword>
<dbReference type="InterPro" id="IPR042307">
    <property type="entry name" value="Reeler_sf"/>
</dbReference>
<evidence type="ECO:0000256" key="8">
    <source>
        <dbReference type="ARBA" id="ARBA00023022"/>
    </source>
</evidence>
<comment type="subcellular location">
    <subcellularLocation>
        <location evidence="1">Secreted</location>
    </subcellularLocation>
</comment>
<dbReference type="Proteomes" id="UP000827092">
    <property type="component" value="Unassembled WGS sequence"/>
</dbReference>
<keyword evidence="6 9" id="KW-0732">Signal</keyword>
<gene>
    <name evidence="11" type="ORF">JTE90_020845</name>
</gene>
<evidence type="ECO:0000259" key="10">
    <source>
        <dbReference type="Pfam" id="PF02014"/>
    </source>
</evidence>